<gene>
    <name evidence="1" type="ORF">S01H4_55684</name>
</gene>
<organism evidence="1">
    <name type="scientific">marine sediment metagenome</name>
    <dbReference type="NCBI Taxonomy" id="412755"/>
    <lineage>
        <taxon>unclassified sequences</taxon>
        <taxon>metagenomes</taxon>
        <taxon>ecological metagenomes</taxon>
    </lineage>
</organism>
<sequence length="200" mass="22713">MSTIDGQELVDRKHEIQTKLSQSNILFGRVCMPNLFFSPPINMHYEIDKLLVDESEKFLDIIAPRDHAKSTVISNAFPTNQVLSSWVLKGQKEFVLLISKTSRVAEETMLGPVKYALNYSSPLIDIYGHWGENTAKVWTKDRIVLKNDSVLMARGIGQHVTGIRHLEVRPTIIIIDDPQDKDNTKTQAAMEMHLSWLLGE</sequence>
<evidence type="ECO:0008006" key="2">
    <source>
        <dbReference type="Google" id="ProtNLM"/>
    </source>
</evidence>
<name>X1EHG3_9ZZZZ</name>
<dbReference type="AlphaFoldDB" id="X1EHG3"/>
<dbReference type="InterPro" id="IPR027417">
    <property type="entry name" value="P-loop_NTPase"/>
</dbReference>
<evidence type="ECO:0000313" key="1">
    <source>
        <dbReference type="EMBL" id="GAH08088.1"/>
    </source>
</evidence>
<reference evidence="1" key="1">
    <citation type="journal article" date="2014" name="Front. Microbiol.">
        <title>High frequency of phylogenetically diverse reductive dehalogenase-homologous genes in deep subseafloor sedimentary metagenomes.</title>
        <authorList>
            <person name="Kawai M."/>
            <person name="Futagami T."/>
            <person name="Toyoda A."/>
            <person name="Takaki Y."/>
            <person name="Nishi S."/>
            <person name="Hori S."/>
            <person name="Arai W."/>
            <person name="Tsubouchi T."/>
            <person name="Morono Y."/>
            <person name="Uchiyama I."/>
            <person name="Ito T."/>
            <person name="Fujiyama A."/>
            <person name="Inagaki F."/>
            <person name="Takami H."/>
        </authorList>
    </citation>
    <scope>NUCLEOTIDE SEQUENCE</scope>
    <source>
        <strain evidence="1">Expedition CK06-06</strain>
    </source>
</reference>
<dbReference type="EMBL" id="BART01032171">
    <property type="protein sequence ID" value="GAH08088.1"/>
    <property type="molecule type" value="Genomic_DNA"/>
</dbReference>
<accession>X1EHG3</accession>
<dbReference type="Gene3D" id="3.40.50.300">
    <property type="entry name" value="P-loop containing nucleotide triphosphate hydrolases"/>
    <property type="match status" value="1"/>
</dbReference>
<protein>
    <recommendedName>
        <fullName evidence="2">Terminase large subunit gp17-like C-terminal domain-containing protein</fullName>
    </recommendedName>
</protein>
<comment type="caution">
    <text evidence="1">The sequence shown here is derived from an EMBL/GenBank/DDBJ whole genome shotgun (WGS) entry which is preliminary data.</text>
</comment>
<feature type="non-terminal residue" evidence="1">
    <location>
        <position position="200"/>
    </location>
</feature>
<proteinExistence type="predicted"/>